<feature type="coiled-coil region" evidence="1">
    <location>
        <begin position="300"/>
        <end position="327"/>
    </location>
</feature>
<keyword evidence="4" id="KW-1185">Reference proteome</keyword>
<feature type="region of interest" description="Disordered" evidence="2">
    <location>
        <begin position="1"/>
        <end position="39"/>
    </location>
</feature>
<organism evidence="3 4">
    <name type="scientific">Colletotrichum karsti</name>
    <dbReference type="NCBI Taxonomy" id="1095194"/>
    <lineage>
        <taxon>Eukaryota</taxon>
        <taxon>Fungi</taxon>
        <taxon>Dikarya</taxon>
        <taxon>Ascomycota</taxon>
        <taxon>Pezizomycotina</taxon>
        <taxon>Sordariomycetes</taxon>
        <taxon>Hypocreomycetidae</taxon>
        <taxon>Glomerellales</taxon>
        <taxon>Glomerellaceae</taxon>
        <taxon>Colletotrichum</taxon>
        <taxon>Colletotrichum boninense species complex</taxon>
    </lineage>
</organism>
<dbReference type="AlphaFoldDB" id="A0A9P6IGF4"/>
<reference evidence="3" key="2">
    <citation type="submission" date="2020-11" db="EMBL/GenBank/DDBJ databases">
        <title>Whole genome sequencing of Colletotrichum sp.</title>
        <authorList>
            <person name="Li H."/>
        </authorList>
    </citation>
    <scope>NUCLEOTIDE SEQUENCE</scope>
    <source>
        <strain evidence="3">CkLH20</strain>
    </source>
</reference>
<evidence type="ECO:0000313" key="4">
    <source>
        <dbReference type="Proteomes" id="UP000781932"/>
    </source>
</evidence>
<dbReference type="RefSeq" id="XP_038751052.1">
    <property type="nucleotide sequence ID" value="XM_038883457.1"/>
</dbReference>
<dbReference type="GeneID" id="62156531"/>
<proteinExistence type="predicted"/>
<accession>A0A9P6IGF4</accession>
<dbReference type="EMBL" id="JAATWM020000002">
    <property type="protein sequence ID" value="KAF9881591.1"/>
    <property type="molecule type" value="Genomic_DNA"/>
</dbReference>
<evidence type="ECO:0000256" key="2">
    <source>
        <dbReference type="SAM" id="MobiDB-lite"/>
    </source>
</evidence>
<name>A0A9P6IGF4_9PEZI</name>
<keyword evidence="1" id="KW-0175">Coiled coil</keyword>
<feature type="compositionally biased region" description="Basic and acidic residues" evidence="2">
    <location>
        <begin position="8"/>
        <end position="26"/>
    </location>
</feature>
<gene>
    <name evidence="3" type="ORF">CkaCkLH20_00737</name>
</gene>
<evidence type="ECO:0000256" key="1">
    <source>
        <dbReference type="SAM" id="Coils"/>
    </source>
</evidence>
<comment type="caution">
    <text evidence="3">The sequence shown here is derived from an EMBL/GenBank/DDBJ whole genome shotgun (WGS) entry which is preliminary data.</text>
</comment>
<sequence length="341" mass="38791">MQNLTASREGEAEMGYRARADEEHPSKRPRFPRTSTTIDSRSGAAWDLDLFGLDNSNGGPSDEPHFTAYIKSEEQPEEELPTTDAIQATIDLYGASTASKVPKNSVPTMRDCKLSMTGCWQWPRVSTDTITDDQALALDYLVELFNRDPNNIILSASKKHESLKKVYTRRSKTINELGYLSSHAAIRAVRSSLRLNRQPDFHDVLVCTALYHQGPPAKWKKYRYIMDVFRFSSYLVNLQQAPNVNDDTFAGYLQHFNLVRYHHPKLDRLRAEPGNEIGASQQQHGDGLNKQEVMVPKRDYDDLKARFDRLQDNHNSLLREIAGLQRRFDPFTSSGGYPLVA</sequence>
<protein>
    <submittedName>
        <fullName evidence="3">Uncharacterized protein</fullName>
    </submittedName>
</protein>
<reference evidence="3" key="1">
    <citation type="submission" date="2020-03" db="EMBL/GenBank/DDBJ databases">
        <authorList>
            <person name="He L."/>
        </authorList>
    </citation>
    <scope>NUCLEOTIDE SEQUENCE</scope>
    <source>
        <strain evidence="3">CkLH20</strain>
    </source>
</reference>
<dbReference type="Proteomes" id="UP000781932">
    <property type="component" value="Unassembled WGS sequence"/>
</dbReference>
<evidence type="ECO:0000313" key="3">
    <source>
        <dbReference type="EMBL" id="KAF9881591.1"/>
    </source>
</evidence>